<evidence type="ECO:0000313" key="1">
    <source>
        <dbReference type="EMBL" id="KAJ1931186.1"/>
    </source>
</evidence>
<reference evidence="1" key="1">
    <citation type="submission" date="2022-07" db="EMBL/GenBank/DDBJ databases">
        <title>Phylogenomic reconstructions and comparative analyses of Kickxellomycotina fungi.</title>
        <authorList>
            <person name="Reynolds N.K."/>
            <person name="Stajich J.E."/>
            <person name="Barry K."/>
            <person name="Grigoriev I.V."/>
            <person name="Crous P."/>
            <person name="Smith M.E."/>
        </authorList>
    </citation>
    <scope>NUCLEOTIDE SEQUENCE</scope>
    <source>
        <strain evidence="1">NRRL 5244</strain>
    </source>
</reference>
<sequence length="250" mass="27061">MAVKTMDALVSGNSTGMSPASHGYANSSQSPVPTLTNSTSRSSSASSSVNSLSPGAGLATTPRDLLPQFSSVGGKRKHHEEVKKEPAAVAESRPRHKRRRTGTEKKRRLTGSADFVRRLGLYSLYEEYVRPYPGNTAQPDVVSAYLSGVQGAVEIQKDRGVSLRDLVLMPPKNEFDRLEVLPLAAIRPAFSIGGQPERPRVRVRLSSDDNGPGVNGLSGKVGIFICLLQEVCFLWADYITHILFPCLSIL</sequence>
<dbReference type="EMBL" id="JANBPW010006133">
    <property type="protein sequence ID" value="KAJ1931186.1"/>
    <property type="molecule type" value="Genomic_DNA"/>
</dbReference>
<gene>
    <name evidence="1" type="ORF">FBU59_006802</name>
</gene>
<proteinExistence type="predicted"/>
<protein>
    <submittedName>
        <fullName evidence="1">Uncharacterized protein</fullName>
    </submittedName>
</protein>
<comment type="caution">
    <text evidence="1">The sequence shown here is derived from an EMBL/GenBank/DDBJ whole genome shotgun (WGS) entry which is preliminary data.</text>
</comment>
<accession>A0ACC1IZ06</accession>
<keyword evidence="2" id="KW-1185">Reference proteome</keyword>
<organism evidence="1 2">
    <name type="scientific">Linderina macrospora</name>
    <dbReference type="NCBI Taxonomy" id="4868"/>
    <lineage>
        <taxon>Eukaryota</taxon>
        <taxon>Fungi</taxon>
        <taxon>Fungi incertae sedis</taxon>
        <taxon>Zoopagomycota</taxon>
        <taxon>Kickxellomycotina</taxon>
        <taxon>Kickxellomycetes</taxon>
        <taxon>Kickxellales</taxon>
        <taxon>Kickxellaceae</taxon>
        <taxon>Linderina</taxon>
    </lineage>
</organism>
<dbReference type="Proteomes" id="UP001150603">
    <property type="component" value="Unassembled WGS sequence"/>
</dbReference>
<name>A0ACC1IZ06_9FUNG</name>
<evidence type="ECO:0000313" key="2">
    <source>
        <dbReference type="Proteomes" id="UP001150603"/>
    </source>
</evidence>